<feature type="binding site" evidence="8">
    <location>
        <position position="254"/>
    </location>
    <ligand>
        <name>shikimate</name>
        <dbReference type="ChEBI" id="CHEBI:36208"/>
    </ligand>
</feature>
<dbReference type="PANTHER" id="PTHR21089">
    <property type="entry name" value="SHIKIMATE DEHYDROGENASE"/>
    <property type="match status" value="1"/>
</dbReference>
<comment type="pathway">
    <text evidence="1 8">Metabolic intermediate biosynthesis; chorismate biosynthesis; chorismate from D-erythrose 4-phosphate and phosphoenolpyruvate: step 4/7.</text>
</comment>
<dbReference type="SUPFAM" id="SSF53223">
    <property type="entry name" value="Aminoacid dehydrogenase-like, N-terminal domain"/>
    <property type="match status" value="1"/>
</dbReference>
<evidence type="ECO:0000256" key="4">
    <source>
        <dbReference type="ARBA" id="ARBA00022857"/>
    </source>
</evidence>
<keyword evidence="6 8" id="KW-0057">Aromatic amino acid biosynthesis</keyword>
<dbReference type="OrthoDB" id="9792692at2"/>
<dbReference type="InterPro" id="IPR041121">
    <property type="entry name" value="SDH_C"/>
</dbReference>
<dbReference type="PANTHER" id="PTHR21089:SF1">
    <property type="entry name" value="BIFUNCTIONAL 3-DEHYDROQUINATE DEHYDRATASE_SHIKIMATE DEHYDROGENASE, CHLOROPLASTIC"/>
    <property type="match status" value="1"/>
</dbReference>
<dbReference type="GO" id="GO:0009073">
    <property type="term" value="P:aromatic amino acid family biosynthetic process"/>
    <property type="evidence" value="ECO:0007669"/>
    <property type="project" value="UniProtKB-KW"/>
</dbReference>
<feature type="binding site" evidence="8">
    <location>
        <position position="226"/>
    </location>
    <ligand>
        <name>shikimate</name>
        <dbReference type="ChEBI" id="CHEBI:36208"/>
    </ligand>
</feature>
<dbReference type="GO" id="GO:0004764">
    <property type="term" value="F:shikimate 3-dehydrogenase (NADP+) activity"/>
    <property type="evidence" value="ECO:0007669"/>
    <property type="project" value="UniProtKB-UniRule"/>
</dbReference>
<sequence length="285" mass="29056">MAHGQARPILLGLIGSPIAHSASPAMHEAAAEAVGLKAHYQLIDVPGADAAQLRALLSALRPIGFSGVNVTFPYKEAVLPLLDELSPGARAVGAVNTVVVRDGRLIGHNTDTTGFARALVQAFGPAPEGPVALIGAGGVGKAVAVALARFPGLEIRMVDADPAKAEAVAASLAGHAEVRVCRTVEEAVDGAKGIVNGTPVGMLPDRGTPVPPALLRPGMWVADAVYSPLWTPLLAGAARIGARTMTGRELAIHQALDAFALFTGREAPAAAMERAFDRAVAPLAA</sequence>
<dbReference type="UniPathway" id="UPA00053">
    <property type="reaction ID" value="UER00087"/>
</dbReference>
<comment type="caution">
    <text evidence="8">Lacks conserved residue(s) required for the propagation of feature annotation.</text>
</comment>
<dbReference type="GO" id="GO:0019632">
    <property type="term" value="P:shikimate metabolic process"/>
    <property type="evidence" value="ECO:0007669"/>
    <property type="project" value="InterPro"/>
</dbReference>
<comment type="function">
    <text evidence="8">Involved in the biosynthesis of the chorismate, which leads to the biosynthesis of aromatic amino acids. Catalyzes the reversible NADPH linked reduction of 3-dehydroshikimate (DHSA) to yield shikimate (SA).</text>
</comment>
<dbReference type="AlphaFoldDB" id="A0A2U8WTA6"/>
<feature type="binding site" evidence="8">
    <location>
        <position position="96"/>
    </location>
    <ligand>
        <name>shikimate</name>
        <dbReference type="ChEBI" id="CHEBI:36208"/>
    </ligand>
</feature>
<evidence type="ECO:0000259" key="10">
    <source>
        <dbReference type="Pfam" id="PF18317"/>
    </source>
</evidence>
<keyword evidence="12" id="KW-1185">Reference proteome</keyword>
<dbReference type="Pfam" id="PF18317">
    <property type="entry name" value="SDH_C"/>
    <property type="match status" value="1"/>
</dbReference>
<dbReference type="EMBL" id="CP029553">
    <property type="protein sequence ID" value="AWN48556.1"/>
    <property type="molecule type" value="Genomic_DNA"/>
</dbReference>
<dbReference type="InterPro" id="IPR046346">
    <property type="entry name" value="Aminoacid_DH-like_N_sf"/>
</dbReference>
<keyword evidence="4 8" id="KW-0521">NADP</keyword>
<comment type="catalytic activity">
    <reaction evidence="7 8">
        <text>shikimate + NADP(+) = 3-dehydroshikimate + NADPH + H(+)</text>
        <dbReference type="Rhea" id="RHEA:17737"/>
        <dbReference type="ChEBI" id="CHEBI:15378"/>
        <dbReference type="ChEBI" id="CHEBI:16630"/>
        <dbReference type="ChEBI" id="CHEBI:36208"/>
        <dbReference type="ChEBI" id="CHEBI:57783"/>
        <dbReference type="ChEBI" id="CHEBI:58349"/>
        <dbReference type="EC" id="1.1.1.25"/>
    </reaction>
</comment>
<evidence type="ECO:0000256" key="1">
    <source>
        <dbReference type="ARBA" id="ARBA00004871"/>
    </source>
</evidence>
<evidence type="ECO:0000256" key="6">
    <source>
        <dbReference type="ARBA" id="ARBA00023141"/>
    </source>
</evidence>
<feature type="binding site" evidence="8">
    <location>
        <position position="111"/>
    </location>
    <ligand>
        <name>shikimate</name>
        <dbReference type="ChEBI" id="CHEBI:36208"/>
    </ligand>
</feature>
<dbReference type="Proteomes" id="UP000245444">
    <property type="component" value="Chromosome"/>
</dbReference>
<evidence type="ECO:0000313" key="11">
    <source>
        <dbReference type="EMBL" id="AWN48556.1"/>
    </source>
</evidence>
<comment type="similarity">
    <text evidence="8">Belongs to the shikimate dehydrogenase family.</text>
</comment>
<evidence type="ECO:0000256" key="7">
    <source>
        <dbReference type="ARBA" id="ARBA00049442"/>
    </source>
</evidence>
<feature type="binding site" evidence="8">
    <location>
        <position position="224"/>
    </location>
    <ligand>
        <name>NADP(+)</name>
        <dbReference type="ChEBI" id="CHEBI:58349"/>
    </ligand>
</feature>
<accession>A0A2U8WTA6</accession>
<dbReference type="SUPFAM" id="SSF51735">
    <property type="entry name" value="NAD(P)-binding Rossmann-fold domains"/>
    <property type="match status" value="1"/>
</dbReference>
<dbReference type="InterPro" id="IPR013708">
    <property type="entry name" value="Shikimate_DH-bd_N"/>
</dbReference>
<dbReference type="NCBIfam" id="TIGR00507">
    <property type="entry name" value="aroE"/>
    <property type="match status" value="1"/>
</dbReference>
<evidence type="ECO:0000259" key="9">
    <source>
        <dbReference type="Pfam" id="PF08501"/>
    </source>
</evidence>
<dbReference type="NCBIfam" id="NF009201">
    <property type="entry name" value="PRK12549.1"/>
    <property type="match status" value="1"/>
</dbReference>
<evidence type="ECO:0000256" key="8">
    <source>
        <dbReference type="HAMAP-Rule" id="MF_00222"/>
    </source>
</evidence>
<feature type="active site" description="Proton acceptor" evidence="8">
    <location>
        <position position="75"/>
    </location>
</feature>
<dbReference type="Pfam" id="PF08501">
    <property type="entry name" value="Shikimate_dh_N"/>
    <property type="match status" value="1"/>
</dbReference>
<reference evidence="11 12" key="1">
    <citation type="submission" date="2018-05" db="EMBL/GenBank/DDBJ databases">
        <title>Complete Genome Sequence of Methylobacterium sp. 17Sr1-28.</title>
        <authorList>
            <person name="Srinivasan S."/>
        </authorList>
    </citation>
    <scope>NUCLEOTIDE SEQUENCE [LARGE SCALE GENOMIC DNA]</scope>
    <source>
        <strain evidence="11 12">17Sr1-28</strain>
    </source>
</reference>
<dbReference type="HAMAP" id="MF_00222">
    <property type="entry name" value="Shikimate_DH_AroE"/>
    <property type="match status" value="1"/>
</dbReference>
<gene>
    <name evidence="8" type="primary">aroE</name>
    <name evidence="11" type="ORF">DK419_21185</name>
</gene>
<dbReference type="InterPro" id="IPR036291">
    <property type="entry name" value="NAD(P)-bd_dom_sf"/>
</dbReference>
<evidence type="ECO:0000313" key="12">
    <source>
        <dbReference type="Proteomes" id="UP000245444"/>
    </source>
</evidence>
<organism evidence="11 12">
    <name type="scientific">Methylobacterium terrae</name>
    <dbReference type="NCBI Taxonomy" id="2202827"/>
    <lineage>
        <taxon>Bacteria</taxon>
        <taxon>Pseudomonadati</taxon>
        <taxon>Pseudomonadota</taxon>
        <taxon>Alphaproteobacteria</taxon>
        <taxon>Hyphomicrobiales</taxon>
        <taxon>Methylobacteriaceae</taxon>
        <taxon>Methylobacterium</taxon>
    </lineage>
</organism>
<dbReference type="GO" id="GO:0009423">
    <property type="term" value="P:chorismate biosynthetic process"/>
    <property type="evidence" value="ECO:0007669"/>
    <property type="project" value="UniProtKB-UniRule"/>
</dbReference>
<proteinExistence type="inferred from homology"/>
<evidence type="ECO:0000256" key="3">
    <source>
        <dbReference type="ARBA" id="ARBA00022605"/>
    </source>
</evidence>
<feature type="binding site" evidence="8">
    <location>
        <position position="71"/>
    </location>
    <ligand>
        <name>shikimate</name>
        <dbReference type="ChEBI" id="CHEBI:36208"/>
    </ligand>
</feature>
<feature type="domain" description="SDH C-terminal" evidence="10">
    <location>
        <begin position="251"/>
        <end position="275"/>
    </location>
</feature>
<keyword evidence="3 8" id="KW-0028">Amino-acid biosynthesis</keyword>
<feature type="binding site" evidence="8">
    <location>
        <begin position="21"/>
        <end position="23"/>
    </location>
    <ligand>
        <name>shikimate</name>
        <dbReference type="ChEBI" id="CHEBI:36208"/>
    </ligand>
</feature>
<protein>
    <recommendedName>
        <fullName evidence="2 8">Shikimate dehydrogenase (NADP(+))</fullName>
        <shortName evidence="8">SDH</shortName>
        <ecNumber evidence="2 8">1.1.1.25</ecNumber>
    </recommendedName>
</protein>
<dbReference type="GO" id="GO:0050661">
    <property type="term" value="F:NADP binding"/>
    <property type="evidence" value="ECO:0007669"/>
    <property type="project" value="InterPro"/>
</dbReference>
<dbReference type="EC" id="1.1.1.25" evidence="2 8"/>
<dbReference type="InterPro" id="IPR011342">
    <property type="entry name" value="Shikimate_DH"/>
</dbReference>
<dbReference type="GO" id="GO:0005829">
    <property type="term" value="C:cytosol"/>
    <property type="evidence" value="ECO:0007669"/>
    <property type="project" value="TreeGrafter"/>
</dbReference>
<feature type="binding site" evidence="8">
    <location>
        <begin position="135"/>
        <end position="139"/>
    </location>
    <ligand>
        <name>NADP(+)</name>
        <dbReference type="ChEBI" id="CHEBI:58349"/>
    </ligand>
</feature>
<dbReference type="InterPro" id="IPR022893">
    <property type="entry name" value="Shikimate_DH_fam"/>
</dbReference>
<keyword evidence="5 8" id="KW-0560">Oxidoreductase</keyword>
<dbReference type="RefSeq" id="WP_109960844.1">
    <property type="nucleotide sequence ID" value="NZ_CP029553.1"/>
</dbReference>
<dbReference type="CDD" id="cd01065">
    <property type="entry name" value="NAD_bind_Shikimate_DH"/>
    <property type="match status" value="1"/>
</dbReference>
<dbReference type="NCBIfam" id="NF001319">
    <property type="entry name" value="PRK00258.3-3"/>
    <property type="match status" value="1"/>
</dbReference>
<comment type="subunit">
    <text evidence="8">Homodimer.</text>
</comment>
<feature type="domain" description="Shikimate dehydrogenase substrate binding N-terminal" evidence="9">
    <location>
        <begin position="13"/>
        <end position="98"/>
    </location>
</feature>
<evidence type="ECO:0000256" key="5">
    <source>
        <dbReference type="ARBA" id="ARBA00023002"/>
    </source>
</evidence>
<dbReference type="Gene3D" id="3.40.50.720">
    <property type="entry name" value="NAD(P)-binding Rossmann-like Domain"/>
    <property type="match status" value="1"/>
</dbReference>
<name>A0A2U8WTA6_9HYPH</name>
<evidence type="ECO:0000256" key="2">
    <source>
        <dbReference type="ARBA" id="ARBA00012962"/>
    </source>
</evidence>
<feature type="binding site" evidence="8">
    <location>
        <position position="247"/>
    </location>
    <ligand>
        <name>NADP(+)</name>
        <dbReference type="ChEBI" id="CHEBI:58349"/>
    </ligand>
</feature>
<dbReference type="GO" id="GO:0008652">
    <property type="term" value="P:amino acid biosynthetic process"/>
    <property type="evidence" value="ECO:0007669"/>
    <property type="project" value="UniProtKB-KW"/>
</dbReference>
<dbReference type="KEGG" id="mtea:DK419_21185"/>
<dbReference type="Gene3D" id="3.40.50.10860">
    <property type="entry name" value="Leucine Dehydrogenase, chain A, domain 1"/>
    <property type="match status" value="1"/>
</dbReference>